<dbReference type="PATRIC" id="fig|13035.3.peg.986"/>
<feature type="region of interest" description="Disordered" evidence="1">
    <location>
        <begin position="209"/>
        <end position="236"/>
    </location>
</feature>
<proteinExistence type="predicted"/>
<dbReference type="PANTHER" id="PTHR34387">
    <property type="entry name" value="SLR1258 PROTEIN"/>
    <property type="match status" value="1"/>
</dbReference>
<dbReference type="HOGENOM" id="CLU_080344_0_0_3"/>
<dbReference type="Pfam" id="PF04402">
    <property type="entry name" value="SIMPL"/>
    <property type="match status" value="1"/>
</dbReference>
<dbReference type="OrthoDB" id="460796at2"/>
<dbReference type="GO" id="GO:0006974">
    <property type="term" value="P:DNA damage response"/>
    <property type="evidence" value="ECO:0007669"/>
    <property type="project" value="TreeGrafter"/>
</dbReference>
<evidence type="ECO:0008006" key="4">
    <source>
        <dbReference type="Google" id="ProtNLM"/>
    </source>
</evidence>
<dbReference type="AlphaFoldDB" id="K9YU33"/>
<dbReference type="Proteomes" id="UP000010482">
    <property type="component" value="Chromosome"/>
</dbReference>
<reference evidence="2" key="1">
    <citation type="submission" date="2012-04" db="EMBL/GenBank/DDBJ databases">
        <title>Finished genome of Dactylococcopsis salina PCC 8305.</title>
        <authorList>
            <consortium name="US DOE Joint Genome Institute"/>
            <person name="Gugger M."/>
            <person name="Coursin T."/>
            <person name="Rippka R."/>
            <person name="Tandeau De Marsac N."/>
            <person name="Huntemann M."/>
            <person name="Wei C.-L."/>
            <person name="Han J."/>
            <person name="Detter J.C."/>
            <person name="Han C."/>
            <person name="Tapia R."/>
            <person name="Daligault H."/>
            <person name="Chen A."/>
            <person name="Krypides N."/>
            <person name="Mavromatis K."/>
            <person name="Markowitz V."/>
            <person name="Szeto E."/>
            <person name="Ivanova N."/>
            <person name="Ovchinnikova G."/>
            <person name="Pagani I."/>
            <person name="Pati A."/>
            <person name="Goodwin L."/>
            <person name="Peters L."/>
            <person name="Pitluck S."/>
            <person name="Woyke T."/>
            <person name="Kerfeld C."/>
        </authorList>
    </citation>
    <scope>NUCLEOTIDE SEQUENCE [LARGE SCALE GENOMIC DNA]</scope>
    <source>
        <strain evidence="2">PCC 8305</strain>
    </source>
</reference>
<evidence type="ECO:0000313" key="3">
    <source>
        <dbReference type="Proteomes" id="UP000010482"/>
    </source>
</evidence>
<dbReference type="eggNOG" id="COG2968">
    <property type="taxonomic scope" value="Bacteria"/>
</dbReference>
<organism evidence="2 3">
    <name type="scientific">Dactylococcopsis salina (strain PCC 8305)</name>
    <name type="common">Myxobactron salinum</name>
    <dbReference type="NCBI Taxonomy" id="13035"/>
    <lineage>
        <taxon>Bacteria</taxon>
        <taxon>Bacillati</taxon>
        <taxon>Cyanobacteriota</taxon>
        <taxon>Cyanophyceae</taxon>
        <taxon>Nodosilineales</taxon>
        <taxon>Cymatolegaceae</taxon>
        <taxon>Dactylococcopsis</taxon>
    </lineage>
</organism>
<dbReference type="RefSeq" id="WP_015228630.1">
    <property type="nucleotide sequence ID" value="NC_019780.1"/>
</dbReference>
<dbReference type="KEGG" id="dsl:Dacsa_0880"/>
<evidence type="ECO:0000256" key="1">
    <source>
        <dbReference type="SAM" id="MobiDB-lite"/>
    </source>
</evidence>
<name>K9YU33_DACS8</name>
<gene>
    <name evidence="2" type="ORF">Dacsa_0880</name>
</gene>
<dbReference type="InterPro" id="IPR007497">
    <property type="entry name" value="SIMPL/DUF541"/>
</dbReference>
<sequence length="250" mass="27172">MNRFFQKNLWQGISLVVLSSLILLLGWNGFDRSSTAFAQDSSAPTLTVTGKGSESIETTLTEVRLGVEVEGKTAREVQEESAQRSTAVVELLRSRDVQNLETTGIRLQPQYDYNDGTRRLKGYQAINLVTFRVITEEIGNLLDAAVNVGATRIDSVTFTATDSAIEQAQKQALRTATRNAKAQADAVLETLNLRSQSVINIQIDGANAPVSPRSQSLRTRGDMAASSAPSSPVVGGEQEIEAQVTLQIRY</sequence>
<evidence type="ECO:0000313" key="2">
    <source>
        <dbReference type="EMBL" id="AFZ49618.1"/>
    </source>
</evidence>
<dbReference type="InterPro" id="IPR052022">
    <property type="entry name" value="26kDa_periplasmic_antigen"/>
</dbReference>
<accession>K9YU33</accession>
<dbReference type="EMBL" id="CP003944">
    <property type="protein sequence ID" value="AFZ49618.1"/>
    <property type="molecule type" value="Genomic_DNA"/>
</dbReference>
<dbReference type="Gene3D" id="3.30.70.2970">
    <property type="entry name" value="Protein of unknown function (DUF541), domain 2"/>
    <property type="match status" value="1"/>
</dbReference>
<dbReference type="Gene3D" id="3.30.110.170">
    <property type="entry name" value="Protein of unknown function (DUF541), domain 1"/>
    <property type="match status" value="1"/>
</dbReference>
<protein>
    <recommendedName>
        <fullName evidence="4">Periplasmic/secreted protein</fullName>
    </recommendedName>
</protein>
<keyword evidence="3" id="KW-1185">Reference proteome</keyword>
<dbReference type="PANTHER" id="PTHR34387:SF1">
    <property type="entry name" value="PERIPLASMIC IMMUNOGENIC PROTEIN"/>
    <property type="match status" value="1"/>
</dbReference>